<evidence type="ECO:0000256" key="2">
    <source>
        <dbReference type="ARBA" id="ARBA00022475"/>
    </source>
</evidence>
<evidence type="ECO:0000256" key="9">
    <source>
        <dbReference type="ARBA" id="ARBA00023136"/>
    </source>
</evidence>
<comment type="caution">
    <text evidence="12">Lacks conserved residue(s) required for the propagation of feature annotation.</text>
</comment>
<dbReference type="SUPFAM" id="SSF49854">
    <property type="entry name" value="Spermadhesin, CUB domain"/>
    <property type="match status" value="1"/>
</dbReference>
<dbReference type="GO" id="GO:0007154">
    <property type="term" value="P:cell communication"/>
    <property type="evidence" value="ECO:0007669"/>
    <property type="project" value="UniProtKB-ARBA"/>
</dbReference>
<dbReference type="PROSITE" id="PS01180">
    <property type="entry name" value="CUB"/>
    <property type="match status" value="1"/>
</dbReference>
<keyword evidence="7" id="KW-0106">Calcium</keyword>
<keyword evidence="9" id="KW-0472">Membrane</keyword>
<feature type="disulfide bond" evidence="12">
    <location>
        <begin position="252"/>
        <end position="261"/>
    </location>
</feature>
<evidence type="ECO:0000256" key="7">
    <source>
        <dbReference type="ARBA" id="ARBA00022837"/>
    </source>
</evidence>
<dbReference type="Proteomes" id="UP001209878">
    <property type="component" value="Unassembled WGS sequence"/>
</dbReference>
<feature type="domain" description="EGF-like" evidence="14">
    <location>
        <begin position="226"/>
        <end position="262"/>
    </location>
</feature>
<dbReference type="PROSITE" id="PS00022">
    <property type="entry name" value="EGF_1"/>
    <property type="match status" value="3"/>
</dbReference>
<evidence type="ECO:0000256" key="12">
    <source>
        <dbReference type="PROSITE-ProRule" id="PRU00076"/>
    </source>
</evidence>
<dbReference type="Gene3D" id="2.120.10.30">
    <property type="entry name" value="TolB, C-terminal domain"/>
    <property type="match status" value="1"/>
</dbReference>
<dbReference type="PANTHER" id="PTHR12916:SF4">
    <property type="entry name" value="UNINFLATABLE, ISOFORM C"/>
    <property type="match status" value="1"/>
</dbReference>
<accession>A0AAD9K5E9</accession>
<feature type="domain" description="EGF-like" evidence="14">
    <location>
        <begin position="264"/>
        <end position="300"/>
    </location>
</feature>
<dbReference type="InterPro" id="IPR000152">
    <property type="entry name" value="EGF-type_Asp/Asn_hydroxyl_site"/>
</dbReference>
<organism evidence="15 16">
    <name type="scientific">Ridgeia piscesae</name>
    <name type="common">Tubeworm</name>
    <dbReference type="NCBI Taxonomy" id="27915"/>
    <lineage>
        <taxon>Eukaryota</taxon>
        <taxon>Metazoa</taxon>
        <taxon>Spiralia</taxon>
        <taxon>Lophotrochozoa</taxon>
        <taxon>Annelida</taxon>
        <taxon>Polychaeta</taxon>
        <taxon>Sedentaria</taxon>
        <taxon>Canalipalpata</taxon>
        <taxon>Sabellida</taxon>
        <taxon>Siboglinidae</taxon>
        <taxon>Ridgeia</taxon>
    </lineage>
</organism>
<evidence type="ECO:0000256" key="6">
    <source>
        <dbReference type="ARBA" id="ARBA00022737"/>
    </source>
</evidence>
<sequence length="304" mass="34059">MNVSDLHPIPEQVGPDVFKRPKGIAVYNRATYARDMLVNSSCSYLNGGCEHICLATPNGPRCACPDKLNFDNGTECSPRTYTCPQVYTGKKGQIRSPGYPGYKNNLHCMIIIRMRNNQHEQLRIQLYVEDFDLQDKYDYLMVGSTKLSGSILSRYNRYTVSSTQEDLKLLFVTDHSVVGRGFNLVFSVHKAVGCNSDRPCHNGGTCVNDEYCMCPDGFPGDWCDHDIDKCASNPCQNSGTCVNKNNTFECRCRGYYRGSVCQYDVNTCRNHPCMNGGTCHSLLDAYQCDCVDGFSGDVCDSRKY</sequence>
<dbReference type="InterPro" id="IPR000859">
    <property type="entry name" value="CUB_dom"/>
</dbReference>
<evidence type="ECO:0000256" key="4">
    <source>
        <dbReference type="ARBA" id="ARBA00022692"/>
    </source>
</evidence>
<proteinExistence type="predicted"/>
<feature type="disulfide bond" evidence="12">
    <location>
        <begin position="214"/>
        <end position="223"/>
    </location>
</feature>
<comment type="subcellular location">
    <subcellularLocation>
        <location evidence="1">Cell membrane</location>
        <topology evidence="1">Single-pass type I membrane protein</topology>
    </subcellularLocation>
</comment>
<dbReference type="AlphaFoldDB" id="A0AAD9K5E9"/>
<dbReference type="PROSITE" id="PS01186">
    <property type="entry name" value="EGF_2"/>
    <property type="match status" value="2"/>
</dbReference>
<feature type="disulfide bond" evidence="12">
    <location>
        <begin position="290"/>
        <end position="299"/>
    </location>
</feature>
<dbReference type="InterPro" id="IPR000742">
    <property type="entry name" value="EGF"/>
</dbReference>
<dbReference type="PROSITE" id="PS50026">
    <property type="entry name" value="EGF_3"/>
    <property type="match status" value="3"/>
</dbReference>
<dbReference type="PANTHER" id="PTHR12916">
    <property type="entry name" value="CYTOCHROME C OXIDASE POLYPEPTIDE VIC-2"/>
    <property type="match status" value="1"/>
</dbReference>
<dbReference type="FunFam" id="2.10.25.10:FF:000434">
    <property type="entry name" value="Predicted protein"/>
    <property type="match status" value="1"/>
</dbReference>
<dbReference type="EMBL" id="JAODUO010001393">
    <property type="protein sequence ID" value="KAK2164886.1"/>
    <property type="molecule type" value="Genomic_DNA"/>
</dbReference>
<evidence type="ECO:0000256" key="11">
    <source>
        <dbReference type="ARBA" id="ARBA00023180"/>
    </source>
</evidence>
<keyword evidence="2" id="KW-1003">Cell membrane</keyword>
<dbReference type="SUPFAM" id="SSF57196">
    <property type="entry name" value="EGF/Laminin"/>
    <property type="match status" value="3"/>
</dbReference>
<dbReference type="SMART" id="SM00042">
    <property type="entry name" value="CUB"/>
    <property type="match status" value="1"/>
</dbReference>
<dbReference type="PRINTS" id="PR00907">
    <property type="entry name" value="THRMBOMODULN"/>
</dbReference>
<evidence type="ECO:0000259" key="13">
    <source>
        <dbReference type="PROSITE" id="PS01180"/>
    </source>
</evidence>
<dbReference type="FunFam" id="2.10.25.10:FF:000391">
    <property type="entry name" value="Weary, isoform C"/>
    <property type="match status" value="1"/>
</dbReference>
<comment type="caution">
    <text evidence="15">The sequence shown here is derived from an EMBL/GenBank/DDBJ whole genome shotgun (WGS) entry which is preliminary data.</text>
</comment>
<dbReference type="InterPro" id="IPR013032">
    <property type="entry name" value="EGF-like_CS"/>
</dbReference>
<dbReference type="GO" id="GO:0005886">
    <property type="term" value="C:plasma membrane"/>
    <property type="evidence" value="ECO:0007669"/>
    <property type="project" value="UniProtKB-SubCell"/>
</dbReference>
<feature type="domain" description="CUB" evidence="13">
    <location>
        <begin position="83"/>
        <end position="189"/>
    </location>
</feature>
<dbReference type="GO" id="GO:0023052">
    <property type="term" value="P:signaling"/>
    <property type="evidence" value="ECO:0007669"/>
    <property type="project" value="UniProtKB-ARBA"/>
</dbReference>
<evidence type="ECO:0000313" key="15">
    <source>
        <dbReference type="EMBL" id="KAK2164886.1"/>
    </source>
</evidence>
<evidence type="ECO:0000256" key="5">
    <source>
        <dbReference type="ARBA" id="ARBA00022729"/>
    </source>
</evidence>
<keyword evidence="3 12" id="KW-0245">EGF-like domain</keyword>
<dbReference type="PROSITE" id="PS00010">
    <property type="entry name" value="ASX_HYDROXYL"/>
    <property type="match status" value="1"/>
</dbReference>
<dbReference type="Pfam" id="PF00008">
    <property type="entry name" value="EGF"/>
    <property type="match status" value="2"/>
</dbReference>
<evidence type="ECO:0000256" key="3">
    <source>
        <dbReference type="ARBA" id="ARBA00022536"/>
    </source>
</evidence>
<dbReference type="CDD" id="cd00054">
    <property type="entry name" value="EGF_CA"/>
    <property type="match status" value="3"/>
</dbReference>
<evidence type="ECO:0000256" key="10">
    <source>
        <dbReference type="ARBA" id="ARBA00023157"/>
    </source>
</evidence>
<keyword evidence="6" id="KW-0677">Repeat</keyword>
<dbReference type="InterPro" id="IPR011042">
    <property type="entry name" value="6-blade_b-propeller_TolB-like"/>
</dbReference>
<dbReference type="GO" id="GO:0005509">
    <property type="term" value="F:calcium ion binding"/>
    <property type="evidence" value="ECO:0007669"/>
    <property type="project" value="InterPro"/>
</dbReference>
<dbReference type="SMART" id="SM00179">
    <property type="entry name" value="EGF_CA"/>
    <property type="match status" value="2"/>
</dbReference>
<keyword evidence="11" id="KW-0325">Glycoprotein</keyword>
<keyword evidence="4" id="KW-0812">Transmembrane</keyword>
<protein>
    <submittedName>
        <fullName evidence="15">Uncharacterized protein</fullName>
    </submittedName>
</protein>
<name>A0AAD9K5E9_RIDPI</name>
<reference evidence="15" key="1">
    <citation type="journal article" date="2023" name="Mol. Biol. Evol.">
        <title>Third-Generation Sequencing Reveals the Adaptive Role of the Epigenome in Three Deep-Sea Polychaetes.</title>
        <authorList>
            <person name="Perez M."/>
            <person name="Aroh O."/>
            <person name="Sun Y."/>
            <person name="Lan Y."/>
            <person name="Juniper S.K."/>
            <person name="Young C.R."/>
            <person name="Angers B."/>
            <person name="Qian P.Y."/>
        </authorList>
    </citation>
    <scope>NUCLEOTIDE SEQUENCE</scope>
    <source>
        <strain evidence="15">R07B-5</strain>
    </source>
</reference>
<dbReference type="Pfam" id="PF00431">
    <property type="entry name" value="CUB"/>
    <property type="match status" value="1"/>
</dbReference>
<dbReference type="Pfam" id="PF12661">
    <property type="entry name" value="hEGF"/>
    <property type="match status" value="1"/>
</dbReference>
<dbReference type="SMART" id="SM00181">
    <property type="entry name" value="EGF"/>
    <property type="match status" value="4"/>
</dbReference>
<dbReference type="Gene3D" id="2.60.120.290">
    <property type="entry name" value="Spermadhesin, CUB domain"/>
    <property type="match status" value="1"/>
</dbReference>
<dbReference type="InterPro" id="IPR035914">
    <property type="entry name" value="Sperma_CUB_dom_sf"/>
</dbReference>
<evidence type="ECO:0000259" key="14">
    <source>
        <dbReference type="PROSITE" id="PS50026"/>
    </source>
</evidence>
<keyword evidence="16" id="KW-1185">Reference proteome</keyword>
<evidence type="ECO:0000313" key="16">
    <source>
        <dbReference type="Proteomes" id="UP001209878"/>
    </source>
</evidence>
<keyword evidence="10 12" id="KW-1015">Disulfide bond</keyword>
<evidence type="ECO:0000256" key="1">
    <source>
        <dbReference type="ARBA" id="ARBA00004251"/>
    </source>
</evidence>
<gene>
    <name evidence="15" type="ORF">NP493_1396g00005</name>
</gene>
<evidence type="ECO:0000256" key="8">
    <source>
        <dbReference type="ARBA" id="ARBA00022989"/>
    </source>
</evidence>
<dbReference type="InterPro" id="IPR001881">
    <property type="entry name" value="EGF-like_Ca-bd_dom"/>
</dbReference>
<keyword evidence="5" id="KW-0732">Signal</keyword>
<feature type="domain" description="EGF-like" evidence="14">
    <location>
        <begin position="190"/>
        <end position="224"/>
    </location>
</feature>
<dbReference type="CDD" id="cd00041">
    <property type="entry name" value="CUB"/>
    <property type="match status" value="1"/>
</dbReference>
<keyword evidence="8" id="KW-1133">Transmembrane helix</keyword>
<dbReference type="Gene3D" id="2.10.25.10">
    <property type="entry name" value="Laminin"/>
    <property type="match status" value="3"/>
</dbReference>